<reference evidence="3" key="1">
    <citation type="journal article" date="2019" name="Curr. Biol.">
        <title>Genome Sequence of Striga asiatica Provides Insight into the Evolution of Plant Parasitism.</title>
        <authorList>
            <person name="Yoshida S."/>
            <person name="Kim S."/>
            <person name="Wafula E.K."/>
            <person name="Tanskanen J."/>
            <person name="Kim Y.M."/>
            <person name="Honaas L."/>
            <person name="Yang Z."/>
            <person name="Spallek T."/>
            <person name="Conn C.E."/>
            <person name="Ichihashi Y."/>
            <person name="Cheong K."/>
            <person name="Cui S."/>
            <person name="Der J.P."/>
            <person name="Gundlach H."/>
            <person name="Jiao Y."/>
            <person name="Hori C."/>
            <person name="Ishida J.K."/>
            <person name="Kasahara H."/>
            <person name="Kiba T."/>
            <person name="Kim M.S."/>
            <person name="Koo N."/>
            <person name="Laohavisit A."/>
            <person name="Lee Y.H."/>
            <person name="Lumba S."/>
            <person name="McCourt P."/>
            <person name="Mortimer J.C."/>
            <person name="Mutuku J.M."/>
            <person name="Nomura T."/>
            <person name="Sasaki-Sekimoto Y."/>
            <person name="Seto Y."/>
            <person name="Wang Y."/>
            <person name="Wakatake T."/>
            <person name="Sakakibara H."/>
            <person name="Demura T."/>
            <person name="Yamaguchi S."/>
            <person name="Yoneyama K."/>
            <person name="Manabe R.I."/>
            <person name="Nelson D.C."/>
            <person name="Schulman A.H."/>
            <person name="Timko M.P."/>
            <person name="dePamphilis C.W."/>
            <person name="Choi D."/>
            <person name="Shirasu K."/>
        </authorList>
    </citation>
    <scope>NUCLEOTIDE SEQUENCE [LARGE SCALE GENOMIC DNA]</scope>
    <source>
        <strain evidence="3">cv. UVA1</strain>
    </source>
</reference>
<comment type="caution">
    <text evidence="2">The sequence shown here is derived from an EMBL/GenBank/DDBJ whole genome shotgun (WGS) entry which is preliminary data.</text>
</comment>
<accession>A0A5A7QV82</accession>
<proteinExistence type="predicted"/>
<sequence length="109" mass="12229">MSYLRFAHNAWAMESRNAHCSVTVTFELLIDIKGSVRSFGSCRGHPIPFFTANLFPILWDSWKNGWNELNNVLPRDGSRAVSDSEKDCGAPLNQGRRESSATSPLHMDC</sequence>
<dbReference type="AlphaFoldDB" id="A0A5A7QV82"/>
<protein>
    <submittedName>
        <fullName evidence="2">TPX2 (Targeting protein for Xklp2) proteinfamily</fullName>
    </submittedName>
</protein>
<dbReference type="Proteomes" id="UP000325081">
    <property type="component" value="Unassembled WGS sequence"/>
</dbReference>
<evidence type="ECO:0000313" key="2">
    <source>
        <dbReference type="EMBL" id="GER48808.1"/>
    </source>
</evidence>
<dbReference type="EMBL" id="BKCP01008293">
    <property type="protein sequence ID" value="GER48808.1"/>
    <property type="molecule type" value="Genomic_DNA"/>
</dbReference>
<name>A0A5A7QV82_STRAF</name>
<keyword evidence="3" id="KW-1185">Reference proteome</keyword>
<gene>
    <name evidence="2" type="ORF">STAS_26004</name>
</gene>
<feature type="compositionally biased region" description="Basic and acidic residues" evidence="1">
    <location>
        <begin position="76"/>
        <end position="88"/>
    </location>
</feature>
<organism evidence="2 3">
    <name type="scientific">Striga asiatica</name>
    <name type="common">Asiatic witchweed</name>
    <name type="synonym">Buchnera asiatica</name>
    <dbReference type="NCBI Taxonomy" id="4170"/>
    <lineage>
        <taxon>Eukaryota</taxon>
        <taxon>Viridiplantae</taxon>
        <taxon>Streptophyta</taxon>
        <taxon>Embryophyta</taxon>
        <taxon>Tracheophyta</taxon>
        <taxon>Spermatophyta</taxon>
        <taxon>Magnoliopsida</taxon>
        <taxon>eudicotyledons</taxon>
        <taxon>Gunneridae</taxon>
        <taxon>Pentapetalae</taxon>
        <taxon>asterids</taxon>
        <taxon>lamiids</taxon>
        <taxon>Lamiales</taxon>
        <taxon>Orobanchaceae</taxon>
        <taxon>Buchnereae</taxon>
        <taxon>Striga</taxon>
    </lineage>
</organism>
<evidence type="ECO:0000256" key="1">
    <source>
        <dbReference type="SAM" id="MobiDB-lite"/>
    </source>
</evidence>
<evidence type="ECO:0000313" key="3">
    <source>
        <dbReference type="Proteomes" id="UP000325081"/>
    </source>
</evidence>
<feature type="region of interest" description="Disordered" evidence="1">
    <location>
        <begin position="76"/>
        <end position="109"/>
    </location>
</feature>